<dbReference type="InterPro" id="IPR037914">
    <property type="entry name" value="SpoVT-AbrB_sf"/>
</dbReference>
<evidence type="ECO:0000313" key="3">
    <source>
        <dbReference type="Proteomes" id="UP000631300"/>
    </source>
</evidence>
<reference evidence="2" key="1">
    <citation type="journal article" date="2014" name="Int. J. Syst. Evol. Microbiol.">
        <title>Complete genome sequence of Corynebacterium casei LMG S-19264T (=DSM 44701T), isolated from a smear-ripened cheese.</title>
        <authorList>
            <consortium name="US DOE Joint Genome Institute (JGI-PGF)"/>
            <person name="Walter F."/>
            <person name="Albersmeier A."/>
            <person name="Kalinowski J."/>
            <person name="Ruckert C."/>
        </authorList>
    </citation>
    <scope>NUCLEOTIDE SEQUENCE</scope>
    <source>
        <strain evidence="2">KCTC 22164</strain>
    </source>
</reference>
<dbReference type="GO" id="GO:0003677">
    <property type="term" value="F:DNA binding"/>
    <property type="evidence" value="ECO:0007669"/>
    <property type="project" value="InterPro"/>
</dbReference>
<dbReference type="GO" id="GO:0097351">
    <property type="term" value="F:toxin sequestering activity"/>
    <property type="evidence" value="ECO:0007669"/>
    <property type="project" value="InterPro"/>
</dbReference>
<dbReference type="InterPro" id="IPR007159">
    <property type="entry name" value="SpoVT-AbrB_dom"/>
</dbReference>
<dbReference type="RefSeq" id="WP_189403805.1">
    <property type="nucleotide sequence ID" value="NZ_BMXP01000002.1"/>
</dbReference>
<keyword evidence="3" id="KW-1185">Reference proteome</keyword>
<dbReference type="Pfam" id="PF15937">
    <property type="entry name" value="PrlF_antitoxin"/>
    <property type="match status" value="1"/>
</dbReference>
<gene>
    <name evidence="2" type="ORF">GCM10007391_07850</name>
</gene>
<protein>
    <recommendedName>
        <fullName evidence="1">SpoVT-AbrB domain-containing protein</fullName>
    </recommendedName>
</protein>
<dbReference type="NCBIfam" id="NF007429">
    <property type="entry name" value="PRK09974.1"/>
    <property type="match status" value="1"/>
</dbReference>
<feature type="domain" description="SpoVT-AbrB" evidence="1">
    <location>
        <begin position="10"/>
        <end position="56"/>
    </location>
</feature>
<evidence type="ECO:0000259" key="1">
    <source>
        <dbReference type="SMART" id="SM00966"/>
    </source>
</evidence>
<dbReference type="InterPro" id="IPR031848">
    <property type="entry name" value="PrlF_antitoxin"/>
</dbReference>
<sequence length="109" mass="11944">MANLALETESTLTNRFQTTVPSPVRKALHLGKKDKIKYSIQADGSVLLSKLTEDEADPVLGDFLAFLENDMKKNPAKLQPLGEELRSSVSNLIAGVEFDLDAPLSDEDE</sequence>
<organism evidence="2 3">
    <name type="scientific">Alteromonas halophila</name>
    <dbReference type="NCBI Taxonomy" id="516698"/>
    <lineage>
        <taxon>Bacteria</taxon>
        <taxon>Pseudomonadati</taxon>
        <taxon>Pseudomonadota</taxon>
        <taxon>Gammaproteobacteria</taxon>
        <taxon>Alteromonadales</taxon>
        <taxon>Alteromonadaceae</taxon>
        <taxon>Alteromonas/Salinimonas group</taxon>
        <taxon>Alteromonas</taxon>
    </lineage>
</organism>
<dbReference type="SUPFAM" id="SSF89447">
    <property type="entry name" value="AbrB/MazE/MraZ-like"/>
    <property type="match status" value="1"/>
</dbReference>
<proteinExistence type="predicted"/>
<dbReference type="EMBL" id="BMXP01000002">
    <property type="protein sequence ID" value="GGW77733.1"/>
    <property type="molecule type" value="Genomic_DNA"/>
</dbReference>
<dbReference type="GO" id="GO:0003700">
    <property type="term" value="F:DNA-binding transcription factor activity"/>
    <property type="evidence" value="ECO:0007669"/>
    <property type="project" value="InterPro"/>
</dbReference>
<dbReference type="SMART" id="SM00966">
    <property type="entry name" value="SpoVT_AbrB"/>
    <property type="match status" value="1"/>
</dbReference>
<reference evidence="2" key="2">
    <citation type="submission" date="2020-09" db="EMBL/GenBank/DDBJ databases">
        <authorList>
            <person name="Sun Q."/>
            <person name="Kim S."/>
        </authorList>
    </citation>
    <scope>NUCLEOTIDE SEQUENCE</scope>
    <source>
        <strain evidence="2">KCTC 22164</strain>
    </source>
</reference>
<accession>A0A918JF56</accession>
<dbReference type="Proteomes" id="UP000631300">
    <property type="component" value="Unassembled WGS sequence"/>
</dbReference>
<dbReference type="GO" id="GO:0001558">
    <property type="term" value="P:regulation of cell growth"/>
    <property type="evidence" value="ECO:0007669"/>
    <property type="project" value="InterPro"/>
</dbReference>
<comment type="caution">
    <text evidence="2">The sequence shown here is derived from an EMBL/GenBank/DDBJ whole genome shotgun (WGS) entry which is preliminary data.</text>
</comment>
<name>A0A918JF56_9ALTE</name>
<evidence type="ECO:0000313" key="2">
    <source>
        <dbReference type="EMBL" id="GGW77733.1"/>
    </source>
</evidence>
<dbReference type="Gene3D" id="2.10.260.10">
    <property type="match status" value="1"/>
</dbReference>
<dbReference type="AlphaFoldDB" id="A0A918JF56"/>